<evidence type="ECO:0000256" key="4">
    <source>
        <dbReference type="HAMAP-Rule" id="MF_01632"/>
    </source>
</evidence>
<evidence type="ECO:0000256" key="3">
    <source>
        <dbReference type="ARBA" id="ARBA00023239"/>
    </source>
</evidence>
<dbReference type="GO" id="GO:0042866">
    <property type="term" value="P:pyruvate biosynthetic process"/>
    <property type="evidence" value="ECO:0007669"/>
    <property type="project" value="UniProtKB-UniRule"/>
</dbReference>
<dbReference type="EC" id="4.1.3.40" evidence="4"/>
<organism evidence="5 6">
    <name type="scientific">Vibrio ishigakensis</name>
    <dbReference type="NCBI Taxonomy" id="1481914"/>
    <lineage>
        <taxon>Bacteria</taxon>
        <taxon>Pseudomonadati</taxon>
        <taxon>Pseudomonadota</taxon>
        <taxon>Gammaproteobacteria</taxon>
        <taxon>Vibrionales</taxon>
        <taxon>Vibrionaceae</taxon>
        <taxon>Vibrio</taxon>
    </lineage>
</organism>
<dbReference type="GO" id="GO:0008813">
    <property type="term" value="F:chorismate lyase activity"/>
    <property type="evidence" value="ECO:0007669"/>
    <property type="project" value="UniProtKB-UniRule"/>
</dbReference>
<reference evidence="5 6" key="2">
    <citation type="submission" date="2015-01" db="EMBL/GenBank/DDBJ databases">
        <authorList>
            <consortium name="NBRP consortium"/>
            <person name="Sawabe T."/>
            <person name="Meirelles P."/>
            <person name="Feng G."/>
            <person name="Sayaka M."/>
            <person name="Hattori M."/>
            <person name="Ohkuma M."/>
        </authorList>
    </citation>
    <scope>NUCLEOTIDE SEQUENCE [LARGE SCALE GENOMIC DNA]</scope>
    <source>
        <strain evidence="6">JCM 19231</strain>
    </source>
</reference>
<evidence type="ECO:0000256" key="2">
    <source>
        <dbReference type="ARBA" id="ARBA00022688"/>
    </source>
</evidence>
<comment type="caution">
    <text evidence="4">Lacks conserved residue(s) required for the propagation of feature annotation.</text>
</comment>
<dbReference type="RefSeq" id="WP_261834280.1">
    <property type="nucleotide sequence ID" value="NZ_AP024881.1"/>
</dbReference>
<dbReference type="PANTHER" id="PTHR38683">
    <property type="entry name" value="CHORISMATE PYRUVATE-LYASE"/>
    <property type="match status" value="1"/>
</dbReference>
<protein>
    <recommendedName>
        <fullName evidence="4">Probable chorismate pyruvate-lyase</fullName>
        <shortName evidence="4">CL</shortName>
        <shortName evidence="4">CPL</shortName>
        <ecNumber evidence="4">4.1.3.40</ecNumber>
    </recommendedName>
</protein>
<comment type="pathway">
    <text evidence="4">Cofactor biosynthesis; ubiquinone biosynthesis.</text>
</comment>
<comment type="subcellular location">
    <subcellularLocation>
        <location evidence="4">Cytoplasm</location>
    </subcellularLocation>
</comment>
<dbReference type="SUPFAM" id="SSF64288">
    <property type="entry name" value="Chorismate lyase-like"/>
    <property type="match status" value="1"/>
</dbReference>
<dbReference type="Gene3D" id="3.40.1410.10">
    <property type="entry name" value="Chorismate lyase-like"/>
    <property type="match status" value="1"/>
</dbReference>
<feature type="binding site" evidence="4">
    <location>
        <position position="82"/>
    </location>
    <ligand>
        <name>substrate</name>
    </ligand>
</feature>
<dbReference type="Pfam" id="PF04345">
    <property type="entry name" value="Chor_lyase"/>
    <property type="match status" value="1"/>
</dbReference>
<keyword evidence="2 4" id="KW-0831">Ubiquinone biosynthesis</keyword>
<comment type="caution">
    <text evidence="5">The sequence shown here is derived from an EMBL/GenBank/DDBJ whole genome shotgun (WGS) entry which is preliminary data.</text>
</comment>
<reference evidence="5 6" key="1">
    <citation type="submission" date="2015-01" db="EMBL/GenBank/DDBJ databases">
        <title>Vibrio sp. C1 JCM 19231 whole genome shotgun sequence.</title>
        <authorList>
            <person name="Sawabe T."/>
            <person name="Meirelles P."/>
            <person name="Feng G."/>
            <person name="Sayaka M."/>
            <person name="Hattori M."/>
            <person name="Ohkuma M."/>
        </authorList>
    </citation>
    <scope>NUCLEOTIDE SEQUENCE [LARGE SCALE GENOMIC DNA]</scope>
    <source>
        <strain evidence="6">JCM 19231</strain>
    </source>
</reference>
<accession>A0A0B8NR52</accession>
<dbReference type="AlphaFoldDB" id="A0A0B8NR52"/>
<evidence type="ECO:0000313" key="5">
    <source>
        <dbReference type="EMBL" id="GAM57050.1"/>
    </source>
</evidence>
<keyword evidence="4 5" id="KW-0670">Pyruvate</keyword>
<feature type="binding site" evidence="4">
    <location>
        <position position="165"/>
    </location>
    <ligand>
        <name>substrate</name>
    </ligand>
</feature>
<keyword evidence="3 4" id="KW-0456">Lyase</keyword>
<dbReference type="GO" id="GO:0005829">
    <property type="term" value="C:cytosol"/>
    <property type="evidence" value="ECO:0007669"/>
    <property type="project" value="TreeGrafter"/>
</dbReference>
<name>A0A0B8NR52_9VIBR</name>
<dbReference type="EMBL" id="BBRZ01000043">
    <property type="protein sequence ID" value="GAM57050.1"/>
    <property type="molecule type" value="Genomic_DNA"/>
</dbReference>
<dbReference type="InterPro" id="IPR028978">
    <property type="entry name" value="Chorismate_lyase_/UTRA_dom_sf"/>
</dbReference>
<comment type="similarity">
    <text evidence="4">Belongs to the UbiC family.</text>
</comment>
<comment type="catalytic activity">
    <reaction evidence="4">
        <text>chorismate = 4-hydroxybenzoate + pyruvate</text>
        <dbReference type="Rhea" id="RHEA:16505"/>
        <dbReference type="ChEBI" id="CHEBI:15361"/>
        <dbReference type="ChEBI" id="CHEBI:17879"/>
        <dbReference type="ChEBI" id="CHEBI:29748"/>
        <dbReference type="EC" id="4.1.3.40"/>
    </reaction>
</comment>
<dbReference type="PANTHER" id="PTHR38683:SF1">
    <property type="entry name" value="CHORISMATE PYRUVATE-LYASE"/>
    <property type="match status" value="1"/>
</dbReference>
<proteinExistence type="inferred from homology"/>
<sequence length="183" mass="20763">MTSLIRAFELALQSAKWQEPEVFHFPDSNIRCWLLEKDSLSHRLAEQCEELSVEVFTNSKVPADSLTTQEQGFLSNEACLLREVILRGDRHDWVYGRTLIPQTSLAAQPHDLENQGSLPLGVTVFNSEGAYRDGLQVAQVEIAGEVLFARRSRLWMNERPMLVAEIFLPDAPIYSERKTDDGC</sequence>
<dbReference type="Proteomes" id="UP000031671">
    <property type="component" value="Unassembled WGS sequence"/>
</dbReference>
<keyword evidence="6" id="KW-1185">Reference proteome</keyword>
<dbReference type="InterPro" id="IPR007440">
    <property type="entry name" value="Chorismate--pyruvate_lyase"/>
</dbReference>
<dbReference type="UniPathway" id="UPA00232"/>
<dbReference type="HAMAP" id="MF_01632">
    <property type="entry name" value="UbiC"/>
    <property type="match status" value="1"/>
</dbReference>
<feature type="binding site" evidence="4">
    <location>
        <position position="120"/>
    </location>
    <ligand>
        <name>substrate</name>
    </ligand>
</feature>
<dbReference type="GO" id="GO:0006744">
    <property type="term" value="P:ubiquinone biosynthetic process"/>
    <property type="evidence" value="ECO:0007669"/>
    <property type="project" value="UniProtKB-UniRule"/>
</dbReference>
<evidence type="ECO:0000256" key="1">
    <source>
        <dbReference type="ARBA" id="ARBA00022490"/>
    </source>
</evidence>
<gene>
    <name evidence="4" type="primary">ubiC</name>
    <name evidence="5" type="ORF">JCM19231_2856</name>
</gene>
<comment type="function">
    <text evidence="4">Removes the pyruvyl group from chorismate, with concomitant aromatization of the ring, to provide 4-hydroxybenzoate (4HB) for the ubiquinone pathway.</text>
</comment>
<keyword evidence="1 4" id="KW-0963">Cytoplasm</keyword>
<evidence type="ECO:0000313" key="6">
    <source>
        <dbReference type="Proteomes" id="UP000031671"/>
    </source>
</evidence>